<protein>
    <recommendedName>
        <fullName evidence="9">Basic amino acid/polyamine antiporter (APA) family transporter</fullName>
    </recommendedName>
</protein>
<dbReference type="HOGENOM" id="CLU_007946_1_0_4"/>
<dbReference type="EMBL" id="ATCF01000022">
    <property type="protein sequence ID" value="EPD98653.1"/>
    <property type="molecule type" value="Genomic_DNA"/>
</dbReference>
<keyword evidence="4 6" id="KW-1133">Transmembrane helix</keyword>
<accession>S3BBG5</accession>
<keyword evidence="3 6" id="KW-0812">Transmembrane</keyword>
<feature type="transmembrane region" description="Helical" evidence="6">
    <location>
        <begin position="360"/>
        <end position="383"/>
    </location>
</feature>
<comment type="subcellular location">
    <subcellularLocation>
        <location evidence="1">Cell membrane</location>
        <topology evidence="1">Multi-pass membrane protein</topology>
    </subcellularLocation>
</comment>
<evidence type="ECO:0000256" key="3">
    <source>
        <dbReference type="ARBA" id="ARBA00022692"/>
    </source>
</evidence>
<feature type="transmembrane region" description="Helical" evidence="6">
    <location>
        <begin position="474"/>
        <end position="494"/>
    </location>
</feature>
<evidence type="ECO:0000313" key="8">
    <source>
        <dbReference type="Proteomes" id="UP000014400"/>
    </source>
</evidence>
<evidence type="ECO:0000313" key="7">
    <source>
        <dbReference type="EMBL" id="EPD98653.1"/>
    </source>
</evidence>
<feature type="transmembrane region" description="Helical" evidence="6">
    <location>
        <begin position="316"/>
        <end position="337"/>
    </location>
</feature>
<feature type="transmembrane region" description="Helical" evidence="6">
    <location>
        <begin position="414"/>
        <end position="433"/>
    </location>
</feature>
<dbReference type="PANTHER" id="PTHR42770">
    <property type="entry name" value="AMINO ACID TRANSPORTER-RELATED"/>
    <property type="match status" value="1"/>
</dbReference>
<comment type="caution">
    <text evidence="7">The sequence shown here is derived from an EMBL/GenBank/DDBJ whole genome shotgun (WGS) entry which is preliminary data.</text>
</comment>
<dbReference type="PATRIC" id="fig|1203554.3.peg.1777"/>
<feature type="transmembrane region" description="Helical" evidence="6">
    <location>
        <begin position="185"/>
        <end position="203"/>
    </location>
</feature>
<dbReference type="STRING" id="1203554.HMPREF1476_01692"/>
<evidence type="ECO:0008006" key="9">
    <source>
        <dbReference type="Google" id="ProtNLM"/>
    </source>
</evidence>
<feature type="transmembrane region" description="Helical" evidence="6">
    <location>
        <begin position="131"/>
        <end position="149"/>
    </location>
</feature>
<evidence type="ECO:0000256" key="5">
    <source>
        <dbReference type="ARBA" id="ARBA00023136"/>
    </source>
</evidence>
<dbReference type="GO" id="GO:0005886">
    <property type="term" value="C:plasma membrane"/>
    <property type="evidence" value="ECO:0007669"/>
    <property type="project" value="UniProtKB-SubCell"/>
</dbReference>
<evidence type="ECO:0000256" key="6">
    <source>
        <dbReference type="SAM" id="Phobius"/>
    </source>
</evidence>
<dbReference type="Proteomes" id="UP000014400">
    <property type="component" value="Unassembled WGS sequence"/>
</dbReference>
<dbReference type="Pfam" id="PF13520">
    <property type="entry name" value="AA_permease_2"/>
    <property type="match status" value="1"/>
</dbReference>
<evidence type="ECO:0000256" key="4">
    <source>
        <dbReference type="ARBA" id="ARBA00022989"/>
    </source>
</evidence>
<dbReference type="eggNOG" id="COG0531">
    <property type="taxonomic scope" value="Bacteria"/>
</dbReference>
<keyword evidence="2" id="KW-1003">Cell membrane</keyword>
<keyword evidence="5 6" id="KW-0472">Membrane</keyword>
<gene>
    <name evidence="7" type="ORF">HMPREF1476_01692</name>
</gene>
<dbReference type="InterPro" id="IPR050367">
    <property type="entry name" value="APC_superfamily"/>
</dbReference>
<dbReference type="InterPro" id="IPR002293">
    <property type="entry name" value="AA/rel_permease1"/>
</dbReference>
<feature type="transmembrane region" description="Helical" evidence="6">
    <location>
        <begin position="99"/>
        <end position="119"/>
    </location>
</feature>
<dbReference type="AlphaFoldDB" id="S3BBG5"/>
<feature type="transmembrane region" description="Helical" evidence="6">
    <location>
        <begin position="240"/>
        <end position="260"/>
    </location>
</feature>
<feature type="transmembrane region" description="Helical" evidence="6">
    <location>
        <begin position="439"/>
        <end position="462"/>
    </location>
</feature>
<dbReference type="NCBIfam" id="NF007754">
    <property type="entry name" value="PRK10435.1"/>
    <property type="match status" value="1"/>
</dbReference>
<organism evidence="7 8">
    <name type="scientific">Sutterella wadsworthensis HGA0223</name>
    <dbReference type="NCBI Taxonomy" id="1203554"/>
    <lineage>
        <taxon>Bacteria</taxon>
        <taxon>Pseudomonadati</taxon>
        <taxon>Pseudomonadota</taxon>
        <taxon>Betaproteobacteria</taxon>
        <taxon>Burkholderiales</taxon>
        <taxon>Sutterellaceae</taxon>
        <taxon>Sutterella</taxon>
    </lineage>
</organism>
<feature type="transmembrane region" description="Helical" evidence="6">
    <location>
        <begin position="500"/>
        <end position="517"/>
    </location>
</feature>
<proteinExistence type="predicted"/>
<reference evidence="7 8" key="1">
    <citation type="submission" date="2013-04" db="EMBL/GenBank/DDBJ databases">
        <title>The Genome Sequence of Sutterella wadsworthensis HGA0223.</title>
        <authorList>
            <consortium name="The Broad Institute Genomics Platform"/>
            <person name="Earl A."/>
            <person name="Ward D."/>
            <person name="Feldgarden M."/>
            <person name="Gevers D."/>
            <person name="Schmidt T.M."/>
            <person name="Dover J."/>
            <person name="Dai D."/>
            <person name="Walker B."/>
            <person name="Young S."/>
            <person name="Zeng Q."/>
            <person name="Gargeya S."/>
            <person name="Fitzgerald M."/>
            <person name="Haas B."/>
            <person name="Abouelleil A."/>
            <person name="Allen A.W."/>
            <person name="Alvarado L."/>
            <person name="Arachchi H.M."/>
            <person name="Berlin A.M."/>
            <person name="Chapman S.B."/>
            <person name="Gainer-Dewar J."/>
            <person name="Goldberg J."/>
            <person name="Griggs A."/>
            <person name="Gujja S."/>
            <person name="Hansen M."/>
            <person name="Howarth C."/>
            <person name="Imamovic A."/>
            <person name="Ireland A."/>
            <person name="Larimer J."/>
            <person name="McCowan C."/>
            <person name="Murphy C."/>
            <person name="Pearson M."/>
            <person name="Poon T.W."/>
            <person name="Priest M."/>
            <person name="Roberts A."/>
            <person name="Saif S."/>
            <person name="Shea T."/>
            <person name="Sisk P."/>
            <person name="Sykes S."/>
            <person name="Wortman J."/>
            <person name="Nusbaum C."/>
            <person name="Birren B."/>
        </authorList>
    </citation>
    <scope>NUCLEOTIDE SEQUENCE [LARGE SCALE GENOMIC DNA]</scope>
    <source>
        <strain evidence="7 8">HGA0223</strain>
    </source>
</reference>
<evidence type="ECO:0000256" key="2">
    <source>
        <dbReference type="ARBA" id="ARBA00022475"/>
    </source>
</evidence>
<sequence length="540" mass="56669">MISAEIDAARHAKSNHIFINILLLINIYGISGEEPLTGKAINDAFMRTLFKPEIKTFNNERILSSFSSAAAFSAASVGAPAAKVFIMKPPGHESEKHKLGLIVCIGIVAGNMIEGIALLPANLASIGSISLIGWIIVVIGAMSLAYVYARLSTVNPQSGGPVAYAGEVSTAFGFQSSILYYNANWVGNLAIGVTAVSYLSMFFPALQDPIPAGLACIAIVWIFTILNFMGGSFIGRMATIGLVAMLLPVAGTAIFGWFWFDPQTYTANWNTSGAADSEAVIRSVLLCLWAFIGIESASVSTGLVKNPRKTVPLATLLGTGLAGIVYVLSFQAIAGMFPADVIAKSGAPFAASVALMVGDWAAPVVAACTVIACLTSLGSWMLLVTQAGARAARDGHFPKIYGELDHRGMPRKGLILAASQMTGLMLLITALNAKGGSAASLFEMITEIAVLLTMLPYFYSCIDLLRIESTSQQGRLSCIAAVLGCGFCFIALAGAGATNLMLTIGVSLVVMMIYSWRMGTVQANRLRFAAQPISSSAAGS</sequence>
<feature type="transmembrane region" description="Helical" evidence="6">
    <location>
        <begin position="209"/>
        <end position="228"/>
    </location>
</feature>
<dbReference type="PANTHER" id="PTHR42770:SF5">
    <property type="entry name" value="CADAVERINE_LYSINE ANTIPORTER"/>
    <property type="match status" value="1"/>
</dbReference>
<keyword evidence="8" id="KW-1185">Reference proteome</keyword>
<feature type="transmembrane region" description="Helical" evidence="6">
    <location>
        <begin position="280"/>
        <end position="304"/>
    </location>
</feature>
<evidence type="ECO:0000256" key="1">
    <source>
        <dbReference type="ARBA" id="ARBA00004651"/>
    </source>
</evidence>
<dbReference type="Gene3D" id="1.20.1740.10">
    <property type="entry name" value="Amino acid/polyamine transporter I"/>
    <property type="match status" value="1"/>
</dbReference>
<name>S3BBG5_9BURK</name>
<dbReference type="GO" id="GO:0022857">
    <property type="term" value="F:transmembrane transporter activity"/>
    <property type="evidence" value="ECO:0007669"/>
    <property type="project" value="InterPro"/>
</dbReference>